<evidence type="ECO:0000313" key="2">
    <source>
        <dbReference type="Proteomes" id="UP000054632"/>
    </source>
</evidence>
<dbReference type="Proteomes" id="UP000054632">
    <property type="component" value="Unassembled WGS sequence"/>
</dbReference>
<dbReference type="AlphaFoldDB" id="A0A0V1EZK6"/>
<protein>
    <submittedName>
        <fullName evidence="1">Uncharacterized protein</fullName>
    </submittedName>
</protein>
<reference evidence="1 2" key="1">
    <citation type="submission" date="2015-01" db="EMBL/GenBank/DDBJ databases">
        <title>Evolution of Trichinella species and genotypes.</title>
        <authorList>
            <person name="Korhonen P.K."/>
            <person name="Edoardo P."/>
            <person name="Giuseppe L.R."/>
            <person name="Gasser R.B."/>
        </authorList>
    </citation>
    <scope>NUCLEOTIDE SEQUENCE [LARGE SCALE GENOMIC DNA]</scope>
    <source>
        <strain evidence="1">ISS13</strain>
    </source>
</reference>
<organism evidence="1 2">
    <name type="scientific">Trichinella pseudospiralis</name>
    <name type="common">Parasitic roundworm</name>
    <dbReference type="NCBI Taxonomy" id="6337"/>
    <lineage>
        <taxon>Eukaryota</taxon>
        <taxon>Metazoa</taxon>
        <taxon>Ecdysozoa</taxon>
        <taxon>Nematoda</taxon>
        <taxon>Enoplea</taxon>
        <taxon>Dorylaimia</taxon>
        <taxon>Trichinellida</taxon>
        <taxon>Trichinellidae</taxon>
        <taxon>Trichinella</taxon>
    </lineage>
</organism>
<evidence type="ECO:0000313" key="1">
    <source>
        <dbReference type="EMBL" id="KRY78387.1"/>
    </source>
</evidence>
<sequence>MFNTYQVKCKSAGVKIIISTTKLLKYEKFYKQKKVGGGGCPRKWMSQKNFKKIKIKKSLKMLKCKKNFKGNNLSLTKFRFVAVAMGGCGLQSKVSTFNQTNQNTTFYNEAKKME</sequence>
<comment type="caution">
    <text evidence="1">The sequence shown here is derived from an EMBL/GenBank/DDBJ whole genome shotgun (WGS) entry which is preliminary data.</text>
</comment>
<proteinExistence type="predicted"/>
<dbReference type="EMBL" id="JYDR01000004">
    <property type="protein sequence ID" value="KRY78387.1"/>
    <property type="molecule type" value="Genomic_DNA"/>
</dbReference>
<name>A0A0V1EZK6_TRIPS</name>
<gene>
    <name evidence="1" type="ORF">T4A_9497</name>
</gene>
<accession>A0A0V1EZK6</accession>